<dbReference type="Proteomes" id="UP000325563">
    <property type="component" value="Chromosome"/>
</dbReference>
<keyword evidence="9" id="KW-1185">Reference proteome</keyword>
<dbReference type="PROSITE" id="PS00622">
    <property type="entry name" value="HTH_LUXR_1"/>
    <property type="match status" value="1"/>
</dbReference>
<feature type="domain" description="Response regulatory" evidence="7">
    <location>
        <begin position="1"/>
        <end position="114"/>
    </location>
</feature>
<dbReference type="SMART" id="SM00448">
    <property type="entry name" value="REC"/>
    <property type="match status" value="1"/>
</dbReference>
<proteinExistence type="predicted"/>
<name>A0A5J6JRW3_STRVI</name>
<keyword evidence="3 8" id="KW-0238">DNA-binding</keyword>
<gene>
    <name evidence="8" type="ORF">CP980_34885</name>
</gene>
<sequence length="217" mass="22471">MVVDDEALLRSGISAILDTASDIEVVAACTGAQALEHAGAHQPDVVLLDVRMPDVDGLTVLDWLQELPRPPHIAMLTTFDADEYLSQALQRGAAGFLLKDTEPRDLIAAVRALATGGGCLSTPLVRRLTHAGPAAASHADACAAAPQLTALSSREREVLAHLAQGLSNHEIGALLHLSPATVKDHVSALLAKLGVGNRVQAAVLATRASLTAPDTAS</sequence>
<dbReference type="SMART" id="SM00421">
    <property type="entry name" value="HTH_LUXR"/>
    <property type="match status" value="1"/>
</dbReference>
<dbReference type="InterPro" id="IPR001789">
    <property type="entry name" value="Sig_transdc_resp-reg_receiver"/>
</dbReference>
<dbReference type="Pfam" id="PF00072">
    <property type="entry name" value="Response_reg"/>
    <property type="match status" value="1"/>
</dbReference>
<dbReference type="PROSITE" id="PS50043">
    <property type="entry name" value="HTH_LUXR_2"/>
    <property type="match status" value="1"/>
</dbReference>
<dbReference type="GeneID" id="95615687"/>
<keyword evidence="4" id="KW-0804">Transcription</keyword>
<reference evidence="8 9" key="1">
    <citation type="submission" date="2017-09" db="EMBL/GenBank/DDBJ databases">
        <authorList>
            <person name="Lee N."/>
            <person name="Cho B.-K."/>
        </authorList>
    </citation>
    <scope>NUCLEOTIDE SEQUENCE [LARGE SCALE GENOMIC DNA]</scope>
    <source>
        <strain evidence="8 9">ATCC 27476</strain>
    </source>
</reference>
<dbReference type="SUPFAM" id="SSF46894">
    <property type="entry name" value="C-terminal effector domain of the bipartite response regulators"/>
    <property type="match status" value="1"/>
</dbReference>
<dbReference type="Gene3D" id="3.40.50.2300">
    <property type="match status" value="1"/>
</dbReference>
<keyword evidence="2" id="KW-0805">Transcription regulation</keyword>
<protein>
    <submittedName>
        <fullName evidence="8">DNA-binding response regulator</fullName>
    </submittedName>
</protein>
<evidence type="ECO:0000256" key="5">
    <source>
        <dbReference type="PROSITE-ProRule" id="PRU00169"/>
    </source>
</evidence>
<dbReference type="SUPFAM" id="SSF52172">
    <property type="entry name" value="CheY-like"/>
    <property type="match status" value="1"/>
</dbReference>
<dbReference type="GO" id="GO:0000160">
    <property type="term" value="P:phosphorelay signal transduction system"/>
    <property type="evidence" value="ECO:0007669"/>
    <property type="project" value="InterPro"/>
</dbReference>
<evidence type="ECO:0000256" key="1">
    <source>
        <dbReference type="ARBA" id="ARBA00022553"/>
    </source>
</evidence>
<dbReference type="InterPro" id="IPR058245">
    <property type="entry name" value="NreC/VraR/RcsB-like_REC"/>
</dbReference>
<feature type="modified residue" description="4-aspartylphosphate" evidence="5">
    <location>
        <position position="49"/>
    </location>
</feature>
<keyword evidence="1 5" id="KW-0597">Phosphoprotein</keyword>
<dbReference type="GO" id="GO:0006355">
    <property type="term" value="P:regulation of DNA-templated transcription"/>
    <property type="evidence" value="ECO:0007669"/>
    <property type="project" value="InterPro"/>
</dbReference>
<dbReference type="InterPro" id="IPR016032">
    <property type="entry name" value="Sig_transdc_resp-reg_C-effctor"/>
</dbReference>
<organism evidence="8 9">
    <name type="scientific">Streptomyces vinaceus</name>
    <dbReference type="NCBI Taxonomy" id="1960"/>
    <lineage>
        <taxon>Bacteria</taxon>
        <taxon>Bacillati</taxon>
        <taxon>Actinomycetota</taxon>
        <taxon>Actinomycetes</taxon>
        <taxon>Kitasatosporales</taxon>
        <taxon>Streptomycetaceae</taxon>
        <taxon>Streptomyces</taxon>
    </lineage>
</organism>
<dbReference type="InterPro" id="IPR000792">
    <property type="entry name" value="Tscrpt_reg_LuxR_C"/>
</dbReference>
<evidence type="ECO:0000256" key="3">
    <source>
        <dbReference type="ARBA" id="ARBA00023125"/>
    </source>
</evidence>
<accession>A0A5J6JRW3</accession>
<evidence type="ECO:0000259" key="7">
    <source>
        <dbReference type="PROSITE" id="PS50110"/>
    </source>
</evidence>
<dbReference type="EMBL" id="CP023692">
    <property type="protein sequence ID" value="QEV50288.1"/>
    <property type="molecule type" value="Genomic_DNA"/>
</dbReference>
<evidence type="ECO:0000313" key="8">
    <source>
        <dbReference type="EMBL" id="QEV50288.1"/>
    </source>
</evidence>
<dbReference type="InterPro" id="IPR039420">
    <property type="entry name" value="WalR-like"/>
</dbReference>
<dbReference type="PROSITE" id="PS50110">
    <property type="entry name" value="RESPONSE_REGULATORY"/>
    <property type="match status" value="1"/>
</dbReference>
<evidence type="ECO:0000256" key="2">
    <source>
        <dbReference type="ARBA" id="ARBA00023015"/>
    </source>
</evidence>
<evidence type="ECO:0000256" key="4">
    <source>
        <dbReference type="ARBA" id="ARBA00023163"/>
    </source>
</evidence>
<dbReference type="PRINTS" id="PR00038">
    <property type="entry name" value="HTHLUXR"/>
</dbReference>
<dbReference type="RefSeq" id="WP_150530034.1">
    <property type="nucleotide sequence ID" value="NZ_BNBW01000006.1"/>
</dbReference>
<dbReference type="InterPro" id="IPR011006">
    <property type="entry name" value="CheY-like_superfamily"/>
</dbReference>
<evidence type="ECO:0000313" key="9">
    <source>
        <dbReference type="Proteomes" id="UP000325563"/>
    </source>
</evidence>
<feature type="domain" description="HTH luxR-type" evidence="6">
    <location>
        <begin position="144"/>
        <end position="209"/>
    </location>
</feature>
<dbReference type="CDD" id="cd17535">
    <property type="entry name" value="REC_NarL-like"/>
    <property type="match status" value="1"/>
</dbReference>
<dbReference type="AlphaFoldDB" id="A0A5J6JRW3"/>
<dbReference type="GO" id="GO:0003677">
    <property type="term" value="F:DNA binding"/>
    <property type="evidence" value="ECO:0007669"/>
    <property type="project" value="UniProtKB-KW"/>
</dbReference>
<dbReference type="KEGG" id="svn:CP980_34885"/>
<dbReference type="PANTHER" id="PTHR43214">
    <property type="entry name" value="TWO-COMPONENT RESPONSE REGULATOR"/>
    <property type="match status" value="1"/>
</dbReference>
<dbReference type="CDD" id="cd06170">
    <property type="entry name" value="LuxR_C_like"/>
    <property type="match status" value="1"/>
</dbReference>
<dbReference type="PANTHER" id="PTHR43214:SF24">
    <property type="entry name" value="TRANSCRIPTIONAL REGULATORY PROTEIN NARL-RELATED"/>
    <property type="match status" value="1"/>
</dbReference>
<dbReference type="Pfam" id="PF00196">
    <property type="entry name" value="GerE"/>
    <property type="match status" value="1"/>
</dbReference>
<evidence type="ECO:0000259" key="6">
    <source>
        <dbReference type="PROSITE" id="PS50043"/>
    </source>
</evidence>